<dbReference type="Pfam" id="PF14552">
    <property type="entry name" value="Tautomerase_2"/>
    <property type="match status" value="1"/>
</dbReference>
<dbReference type="EMBL" id="JAQQEZ010000020">
    <property type="protein sequence ID" value="MFM0004373.1"/>
    <property type="molecule type" value="Genomic_DNA"/>
</dbReference>
<keyword evidence="2" id="KW-1185">Reference proteome</keyword>
<proteinExistence type="predicted"/>
<organism evidence="1 2">
    <name type="scientific">Paraburkholderia dipogonis</name>
    <dbReference type="NCBI Taxonomy" id="1211383"/>
    <lineage>
        <taxon>Bacteria</taxon>
        <taxon>Pseudomonadati</taxon>
        <taxon>Pseudomonadota</taxon>
        <taxon>Betaproteobacteria</taxon>
        <taxon>Burkholderiales</taxon>
        <taxon>Burkholderiaceae</taxon>
        <taxon>Paraburkholderia</taxon>
    </lineage>
</organism>
<evidence type="ECO:0000313" key="1">
    <source>
        <dbReference type="EMBL" id="MFM0004373.1"/>
    </source>
</evidence>
<dbReference type="InterPro" id="IPR014347">
    <property type="entry name" value="Tautomerase/MIF_sf"/>
</dbReference>
<accession>A0ABW9AWL7</accession>
<sequence>MPIQTISLYKGRTPAEKRLIADCIQDALSFAGYPSNDRFQKIHEYEDDDFIVDPVFPNFSAAPRTRDFVLVQIWISTGRPDSMKHDMIEQIQHNLRTRVGLNAADIMVVLQETARENSSLYRGVPPELLPRIVPRAGNAQ</sequence>
<evidence type="ECO:0000313" key="2">
    <source>
        <dbReference type="Proteomes" id="UP001629230"/>
    </source>
</evidence>
<dbReference type="PANTHER" id="PTHR38460">
    <property type="entry name" value="TAUTOMERASE YOLI-RELATED"/>
    <property type="match status" value="1"/>
</dbReference>
<comment type="caution">
    <text evidence="1">The sequence shown here is derived from an EMBL/GenBank/DDBJ whole genome shotgun (WGS) entry which is preliminary data.</text>
</comment>
<reference evidence="1 2" key="1">
    <citation type="journal article" date="2024" name="Chem. Sci.">
        <title>Discovery of megapolipeptins by genome mining of a Burkholderiales bacteria collection.</title>
        <authorList>
            <person name="Paulo B.S."/>
            <person name="Recchia M.J.J."/>
            <person name="Lee S."/>
            <person name="Fergusson C.H."/>
            <person name="Romanowski S.B."/>
            <person name="Hernandez A."/>
            <person name="Krull N."/>
            <person name="Liu D.Y."/>
            <person name="Cavanagh H."/>
            <person name="Bos A."/>
            <person name="Gray C.A."/>
            <person name="Murphy B.T."/>
            <person name="Linington R.G."/>
            <person name="Eustaquio A.S."/>
        </authorList>
    </citation>
    <scope>NUCLEOTIDE SEQUENCE [LARGE SCALE GENOMIC DNA]</scope>
    <source>
        <strain evidence="1 2">RL17-350-BIC-A</strain>
    </source>
</reference>
<protein>
    <submittedName>
        <fullName evidence="1">Tautomerase family protein</fullName>
    </submittedName>
</protein>
<dbReference type="PANTHER" id="PTHR38460:SF1">
    <property type="entry name" value="TAUTOMERASE YOLI-RELATED"/>
    <property type="match status" value="1"/>
</dbReference>
<name>A0ABW9AWL7_9BURK</name>
<gene>
    <name evidence="1" type="ORF">PQR57_25530</name>
</gene>
<dbReference type="Gene3D" id="3.30.429.10">
    <property type="entry name" value="Macrophage Migration Inhibitory Factor"/>
    <property type="match status" value="1"/>
</dbReference>
<dbReference type="InterPro" id="IPR037479">
    <property type="entry name" value="Tauto_MSAD"/>
</dbReference>
<dbReference type="SUPFAM" id="SSF55331">
    <property type="entry name" value="Tautomerase/MIF"/>
    <property type="match status" value="1"/>
</dbReference>
<dbReference type="Proteomes" id="UP001629230">
    <property type="component" value="Unassembled WGS sequence"/>
</dbReference>
<dbReference type="RefSeq" id="WP_408179224.1">
    <property type="nucleotide sequence ID" value="NZ_JAQQEZ010000020.1"/>
</dbReference>